<organism evidence="1 2">
    <name type="scientific">Psophocarpus tetragonolobus</name>
    <name type="common">Winged bean</name>
    <name type="synonym">Dolichos tetragonolobus</name>
    <dbReference type="NCBI Taxonomy" id="3891"/>
    <lineage>
        <taxon>Eukaryota</taxon>
        <taxon>Viridiplantae</taxon>
        <taxon>Streptophyta</taxon>
        <taxon>Embryophyta</taxon>
        <taxon>Tracheophyta</taxon>
        <taxon>Spermatophyta</taxon>
        <taxon>Magnoliopsida</taxon>
        <taxon>eudicotyledons</taxon>
        <taxon>Gunneridae</taxon>
        <taxon>Pentapetalae</taxon>
        <taxon>rosids</taxon>
        <taxon>fabids</taxon>
        <taxon>Fabales</taxon>
        <taxon>Fabaceae</taxon>
        <taxon>Papilionoideae</taxon>
        <taxon>50 kb inversion clade</taxon>
        <taxon>NPAAA clade</taxon>
        <taxon>indigoferoid/millettioid clade</taxon>
        <taxon>Phaseoleae</taxon>
        <taxon>Psophocarpus</taxon>
    </lineage>
</organism>
<evidence type="ECO:0000313" key="2">
    <source>
        <dbReference type="Proteomes" id="UP001386955"/>
    </source>
</evidence>
<name>A0AAN9XL93_PSOTE</name>
<dbReference type="EMBL" id="JAYMYS010000004">
    <property type="protein sequence ID" value="KAK7396479.1"/>
    <property type="molecule type" value="Genomic_DNA"/>
</dbReference>
<reference evidence="1 2" key="1">
    <citation type="submission" date="2024-01" db="EMBL/GenBank/DDBJ databases">
        <title>The genomes of 5 underutilized Papilionoideae crops provide insights into root nodulation and disease resistanc.</title>
        <authorList>
            <person name="Jiang F."/>
        </authorList>
    </citation>
    <scope>NUCLEOTIDE SEQUENCE [LARGE SCALE GENOMIC DNA]</scope>
    <source>
        <strain evidence="1">DUOXIRENSHENG_FW03</strain>
        <tissue evidence="1">Leaves</tissue>
    </source>
</reference>
<gene>
    <name evidence="1" type="ORF">VNO78_17518</name>
</gene>
<sequence length="89" mass="9812">MNDERSTKPECIISHCITVNNTPTSIKGSQLPHFLLPLLHPLSSSVSNLSLEISPSLSSFPHAHRFRCIDLPPHFMDPETHPTALSSLS</sequence>
<keyword evidence="2" id="KW-1185">Reference proteome</keyword>
<proteinExistence type="predicted"/>
<evidence type="ECO:0000313" key="1">
    <source>
        <dbReference type="EMBL" id="KAK7396479.1"/>
    </source>
</evidence>
<protein>
    <submittedName>
        <fullName evidence="1">Uncharacterized protein</fullName>
    </submittedName>
</protein>
<dbReference type="Proteomes" id="UP001386955">
    <property type="component" value="Unassembled WGS sequence"/>
</dbReference>
<comment type="caution">
    <text evidence="1">The sequence shown here is derived from an EMBL/GenBank/DDBJ whole genome shotgun (WGS) entry which is preliminary data.</text>
</comment>
<dbReference type="AlphaFoldDB" id="A0AAN9XL93"/>
<accession>A0AAN9XL93</accession>